<sequence length="482" mass="54104">MLAEDYLELFMGEFHRWKDVSLDMSVFNITPDTTNNQHESDSSGIFAPLSNTPLPMLEVLSIKGLTTNTHPKLPWIGECPKLHTLRLFRYDPSILPTSLQNTWSQLTHIELAFVKIDTILQTLSMCPNLICAHLSLDCRISHIQAILRHRVSRHPTLINADSNPNQIILTHCPTLRELHIRLWMGSRIGTLLTYEPLMDLFQNLQCPTLRTLSLTSGAESVTESSYLAQAHAQSQRSWSRKHVNGFLSRSGLASVSVDGTSTGAPANVTATLRRLVIKYLPLCTSDVLDFLRNIPGMTDLTIHDVRDVRDGEAVGMWRHADYYNQEQLDGLLTSNSSPSIGYGNPSAGPKNSILTEEFFEQMYVGVGLVRQAHAAPSPLPSPSHSADLLPNLSRLEIKLWNSNKKEDVDFTQELEKMVASRWQARVSSANANKRTGLECVVIRLMGTPYPFDHLRRFRNEGMLVKVVWDTEMGEWNGRGLLG</sequence>
<dbReference type="SUPFAM" id="SSF52047">
    <property type="entry name" value="RNI-like"/>
    <property type="match status" value="1"/>
</dbReference>
<dbReference type="EMBL" id="JAACJM010000554">
    <property type="protein sequence ID" value="KAF5311391.1"/>
    <property type="molecule type" value="Genomic_DNA"/>
</dbReference>
<proteinExistence type="predicted"/>
<dbReference type="Proteomes" id="UP000559256">
    <property type="component" value="Unassembled WGS sequence"/>
</dbReference>
<reference evidence="1 2" key="1">
    <citation type="journal article" date="2020" name="ISME J.">
        <title>Uncovering the hidden diversity of litter-decomposition mechanisms in mushroom-forming fungi.</title>
        <authorList>
            <person name="Floudas D."/>
            <person name="Bentzer J."/>
            <person name="Ahren D."/>
            <person name="Johansson T."/>
            <person name="Persson P."/>
            <person name="Tunlid A."/>
        </authorList>
    </citation>
    <scope>NUCLEOTIDE SEQUENCE [LARGE SCALE GENOMIC DNA]</scope>
    <source>
        <strain evidence="1 2">CBS 291.85</strain>
    </source>
</reference>
<evidence type="ECO:0008006" key="3">
    <source>
        <dbReference type="Google" id="ProtNLM"/>
    </source>
</evidence>
<dbReference type="InterPro" id="IPR032675">
    <property type="entry name" value="LRR_dom_sf"/>
</dbReference>
<dbReference type="AlphaFoldDB" id="A0A8H5AUZ7"/>
<gene>
    <name evidence="1" type="ORF">D9758_018813</name>
</gene>
<dbReference type="Gene3D" id="3.80.10.10">
    <property type="entry name" value="Ribonuclease Inhibitor"/>
    <property type="match status" value="1"/>
</dbReference>
<evidence type="ECO:0000313" key="2">
    <source>
        <dbReference type="Proteomes" id="UP000559256"/>
    </source>
</evidence>
<protein>
    <recommendedName>
        <fullName evidence="3">F-box domain-containing protein</fullName>
    </recommendedName>
</protein>
<organism evidence="1 2">
    <name type="scientific">Tetrapyrgos nigripes</name>
    <dbReference type="NCBI Taxonomy" id="182062"/>
    <lineage>
        <taxon>Eukaryota</taxon>
        <taxon>Fungi</taxon>
        <taxon>Dikarya</taxon>
        <taxon>Basidiomycota</taxon>
        <taxon>Agaricomycotina</taxon>
        <taxon>Agaricomycetes</taxon>
        <taxon>Agaricomycetidae</taxon>
        <taxon>Agaricales</taxon>
        <taxon>Marasmiineae</taxon>
        <taxon>Marasmiaceae</taxon>
        <taxon>Tetrapyrgos</taxon>
    </lineage>
</organism>
<comment type="caution">
    <text evidence="1">The sequence shown here is derived from an EMBL/GenBank/DDBJ whole genome shotgun (WGS) entry which is preliminary data.</text>
</comment>
<name>A0A8H5AUZ7_9AGAR</name>
<accession>A0A8H5AUZ7</accession>
<keyword evidence="2" id="KW-1185">Reference proteome</keyword>
<evidence type="ECO:0000313" key="1">
    <source>
        <dbReference type="EMBL" id="KAF5311391.1"/>
    </source>
</evidence>